<dbReference type="STRING" id="763665.A0A2G5B7N1"/>
<name>A0A2G5B7N1_COERN</name>
<keyword evidence="3" id="KW-1185">Reference proteome</keyword>
<feature type="compositionally biased region" description="Polar residues" evidence="1">
    <location>
        <begin position="1"/>
        <end position="11"/>
    </location>
</feature>
<evidence type="ECO:0000313" key="2">
    <source>
        <dbReference type="EMBL" id="PIA14992.1"/>
    </source>
</evidence>
<dbReference type="Proteomes" id="UP000242474">
    <property type="component" value="Unassembled WGS sequence"/>
</dbReference>
<reference evidence="2 3" key="1">
    <citation type="journal article" date="2015" name="Genome Biol. Evol.">
        <title>Phylogenomic analyses indicate that early fungi evolved digesting cell walls of algal ancestors of land plants.</title>
        <authorList>
            <person name="Chang Y."/>
            <person name="Wang S."/>
            <person name="Sekimoto S."/>
            <person name="Aerts A.L."/>
            <person name="Choi C."/>
            <person name="Clum A."/>
            <person name="LaButti K.M."/>
            <person name="Lindquist E.A."/>
            <person name="Yee Ngan C."/>
            <person name="Ohm R.A."/>
            <person name="Salamov A.A."/>
            <person name="Grigoriev I.V."/>
            <person name="Spatafora J.W."/>
            <person name="Berbee M.L."/>
        </authorList>
    </citation>
    <scope>NUCLEOTIDE SEQUENCE [LARGE SCALE GENOMIC DNA]</scope>
    <source>
        <strain evidence="2 3">NRRL 1564</strain>
    </source>
</reference>
<evidence type="ECO:0000313" key="3">
    <source>
        <dbReference type="Proteomes" id="UP000242474"/>
    </source>
</evidence>
<organism evidence="2 3">
    <name type="scientific">Coemansia reversa (strain ATCC 12441 / NRRL 1564)</name>
    <dbReference type="NCBI Taxonomy" id="763665"/>
    <lineage>
        <taxon>Eukaryota</taxon>
        <taxon>Fungi</taxon>
        <taxon>Fungi incertae sedis</taxon>
        <taxon>Zoopagomycota</taxon>
        <taxon>Kickxellomycotina</taxon>
        <taxon>Kickxellomycetes</taxon>
        <taxon>Kickxellales</taxon>
        <taxon>Kickxellaceae</taxon>
        <taxon>Coemansia</taxon>
    </lineage>
</organism>
<feature type="compositionally biased region" description="Polar residues" evidence="1">
    <location>
        <begin position="18"/>
        <end position="27"/>
    </location>
</feature>
<protein>
    <submittedName>
        <fullName evidence="2">Uncharacterized protein</fullName>
    </submittedName>
</protein>
<accession>A0A2G5B7N1</accession>
<evidence type="ECO:0000256" key="1">
    <source>
        <dbReference type="SAM" id="MobiDB-lite"/>
    </source>
</evidence>
<gene>
    <name evidence="2" type="ORF">COEREDRAFT_93623</name>
</gene>
<proteinExistence type="predicted"/>
<feature type="region of interest" description="Disordered" evidence="1">
    <location>
        <begin position="1"/>
        <end position="31"/>
    </location>
</feature>
<dbReference type="EMBL" id="KZ303511">
    <property type="protein sequence ID" value="PIA14992.1"/>
    <property type="molecule type" value="Genomic_DNA"/>
</dbReference>
<dbReference type="AlphaFoldDB" id="A0A2G5B7N1"/>
<sequence length="514" mass="56573">MNVSQSDSNHGLSLKKSGPTNELQTGVLSDRVMKLPVTGKSQRAREKTRVNDMHINDDKHLLELSQPGMDMDIAEIMMLHRDASEPLSNNTTMSLEDTFSVLLRHTLSDSNLDDNGAVNAAIQQWALGQAPVVSQTPVELIESLDWRIARLKVLVPAILANLGSENRQQSPSGLHSEQLHEFYHAVNEMAAIGEWLRQHQFRLLAVVFPALHRSLPQLKAVIHMARVSEDMYGLVQGVTEQFSVGLCEMANEYEELIYAKRSLYGDTLCQEGLSWKAMGIPVDTALLMRVRQHLATITEHCLTRVARTYERRARSASAYGKEEISTDQLLLLSHQVMHAATLCASLCGNGFVEYAPQVMYIVAESSSWAASKFLGSSAATSAADSAHVRGKQLESRALRQVRTSESLLKLLAYSRAILTTDALPLDTATAVSCQTLASSLVDLSWSLAQTLAAIRAEGKMTNPSSVLLLFADLVFKFARRVVDCGGHATAKLPFVLSRLHKMQNFVQSLAPQKG</sequence>
<dbReference type="OrthoDB" id="2162799at2759"/>